<keyword evidence="2" id="KW-0472">Membrane</keyword>
<feature type="compositionally biased region" description="Low complexity" evidence="1">
    <location>
        <begin position="981"/>
        <end position="1005"/>
    </location>
</feature>
<keyword evidence="2" id="KW-0812">Transmembrane</keyword>
<dbReference type="Proteomes" id="UP000494165">
    <property type="component" value="Unassembled WGS sequence"/>
</dbReference>
<gene>
    <name evidence="4" type="ORF">CLODIP_2_CD11195</name>
</gene>
<protein>
    <submittedName>
        <fullName evidence="4">Uncharacterized protein</fullName>
    </submittedName>
</protein>
<feature type="compositionally biased region" description="Low complexity" evidence="1">
    <location>
        <begin position="267"/>
        <end position="276"/>
    </location>
</feature>
<dbReference type="OrthoDB" id="10687967at2759"/>
<evidence type="ECO:0000313" key="5">
    <source>
        <dbReference type="Proteomes" id="UP000494165"/>
    </source>
</evidence>
<dbReference type="PROSITE" id="PS51257">
    <property type="entry name" value="PROKAR_LIPOPROTEIN"/>
    <property type="match status" value="1"/>
</dbReference>
<evidence type="ECO:0000313" key="4">
    <source>
        <dbReference type="EMBL" id="CAB3385997.1"/>
    </source>
</evidence>
<feature type="compositionally biased region" description="Basic and acidic residues" evidence="1">
    <location>
        <begin position="1026"/>
        <end position="1040"/>
    </location>
</feature>
<feature type="compositionally biased region" description="Low complexity" evidence="1">
    <location>
        <begin position="565"/>
        <end position="586"/>
    </location>
</feature>
<feature type="compositionally biased region" description="Low complexity" evidence="1">
    <location>
        <begin position="1227"/>
        <end position="1239"/>
    </location>
</feature>
<feature type="region of interest" description="Disordered" evidence="1">
    <location>
        <begin position="1214"/>
        <end position="1287"/>
    </location>
</feature>
<feature type="compositionally biased region" description="Low complexity" evidence="1">
    <location>
        <begin position="1261"/>
        <end position="1271"/>
    </location>
</feature>
<feature type="compositionally biased region" description="Low complexity" evidence="1">
    <location>
        <begin position="509"/>
        <end position="518"/>
    </location>
</feature>
<comment type="caution">
    <text evidence="4">The sequence shown here is derived from an EMBL/GenBank/DDBJ whole genome shotgun (WGS) entry which is preliminary data.</text>
</comment>
<dbReference type="EMBL" id="CADEPI010000446">
    <property type="protein sequence ID" value="CAB3385997.1"/>
    <property type="molecule type" value="Genomic_DNA"/>
</dbReference>
<feature type="compositionally biased region" description="Basic residues" evidence="1">
    <location>
        <begin position="1008"/>
        <end position="1025"/>
    </location>
</feature>
<keyword evidence="2" id="KW-1133">Transmembrane helix</keyword>
<name>A0A8S1E6Y0_9INSE</name>
<feature type="compositionally biased region" description="Polar residues" evidence="1">
    <location>
        <begin position="277"/>
        <end position="289"/>
    </location>
</feature>
<feature type="region of interest" description="Disordered" evidence="1">
    <location>
        <begin position="267"/>
        <end position="326"/>
    </location>
</feature>
<evidence type="ECO:0000256" key="1">
    <source>
        <dbReference type="SAM" id="MobiDB-lite"/>
    </source>
</evidence>
<proteinExistence type="predicted"/>
<reference evidence="4 5" key="1">
    <citation type="submission" date="2020-04" db="EMBL/GenBank/DDBJ databases">
        <authorList>
            <person name="Alioto T."/>
            <person name="Alioto T."/>
            <person name="Gomez Garrido J."/>
        </authorList>
    </citation>
    <scope>NUCLEOTIDE SEQUENCE [LARGE SCALE GENOMIC DNA]</scope>
</reference>
<keyword evidence="5" id="KW-1185">Reference proteome</keyword>
<evidence type="ECO:0000256" key="3">
    <source>
        <dbReference type="SAM" id="SignalP"/>
    </source>
</evidence>
<feature type="compositionally biased region" description="Low complexity" evidence="1">
    <location>
        <begin position="804"/>
        <end position="815"/>
    </location>
</feature>
<organism evidence="4 5">
    <name type="scientific">Cloeon dipterum</name>
    <dbReference type="NCBI Taxonomy" id="197152"/>
    <lineage>
        <taxon>Eukaryota</taxon>
        <taxon>Metazoa</taxon>
        <taxon>Ecdysozoa</taxon>
        <taxon>Arthropoda</taxon>
        <taxon>Hexapoda</taxon>
        <taxon>Insecta</taxon>
        <taxon>Pterygota</taxon>
        <taxon>Palaeoptera</taxon>
        <taxon>Ephemeroptera</taxon>
        <taxon>Pisciforma</taxon>
        <taxon>Baetidae</taxon>
        <taxon>Cloeon</taxon>
    </lineage>
</organism>
<feature type="region of interest" description="Disordered" evidence="1">
    <location>
        <begin position="505"/>
        <end position="586"/>
    </location>
</feature>
<feature type="region of interest" description="Disordered" evidence="1">
    <location>
        <begin position="981"/>
        <end position="1040"/>
    </location>
</feature>
<feature type="transmembrane region" description="Helical" evidence="2">
    <location>
        <begin position="1057"/>
        <end position="1079"/>
    </location>
</feature>
<accession>A0A8S1E6Y0</accession>
<feature type="signal peptide" evidence="3">
    <location>
        <begin position="1"/>
        <end position="24"/>
    </location>
</feature>
<feature type="region of interest" description="Disordered" evidence="1">
    <location>
        <begin position="804"/>
        <end position="825"/>
    </location>
</feature>
<keyword evidence="3" id="KW-0732">Signal</keyword>
<feature type="chain" id="PRO_5035905814" evidence="3">
    <location>
        <begin position="25"/>
        <end position="1287"/>
    </location>
</feature>
<evidence type="ECO:0000256" key="2">
    <source>
        <dbReference type="SAM" id="Phobius"/>
    </source>
</evidence>
<sequence>MHCRGKCLQLAALLLAVACGPAAGAAVHRARGVDFITAQLIGSSVSSHVRQTTDDRPNAHFSRDAWQPVQEDRYLTSPTNRDWTDAADRSDTIHIRRRWEKKRRKGKRVARSTLWQPVELITHAKNNSFSSRILKVDSNEASPNASDSLNGTDSGEWVQVSLTGPAPTKAAGLPRPRSTFQSPFESIISLSPEVPHLVKGFITNSHGDLMQPETLIVKYQSGGEPHIDGIYTTSPTVDGTLFGVVNSQALITHTSPPRVLTTTRLPPRVLTTPRPSQDSQYPETPSQIPQYPHDFVNRPQPEYTHPQHNYDPFDFQQHQKPSVPSPPTPTIYSNFDDFDDFGETLHNKPNFGTVQQVAKPTHPPTIHPLVVDAPDNHSPQMHGGNYEYHPPAQDNYAEPDVVQEVLEELIEGADEEETTRPPVVYYPTHTTPPIVHYPVPTTPTTTTLHQQQLVESTYKPPTIIYGGIPSPPVSQTTSLEQNCPNVTIIVSPTITNHNVQNYGTPAPINYPSSSSYRPPNYPPPNHGGHYGYRPPSPTKPTDVIVLPPSHDTPVEEDDDVLANQEATEAPATEPPATSSEVPPVTEPPVVITTTTVRPSILNELGQIFFNTTSPVFWLILVSPVLAMLSMLVGMTRYVIPGWRSSSDPHDHGKEVAHSIVVTKQSRDLVPQPRAVTETEAVVVSSELKPKPNDESKRGPEVEDSIAAVTSQLLNNPQTVLDVRTPPAKKQEVEPSPDKKWQQMQMVQTNTNITIKGTAQTPLVVSNETPTRFPPRVTSTPAAVNATKKPTAVTVVLEKQTTIPTPVKKPTTAPPKTTKKEVVTTTPASVKPTAATVVKKVEQPANKRPAVSPPFTILNRIEAATSTTSAPTTEKFKPTAQTTVKFKPTAQTTEKFKPIVQTTVKPAIRRGTVTTVAPVTVVTESIPTVATTTTKPMVKSTKKPVPKPYRAPSASVVTRPPQAISTFIPETFEILSTEKATTKVATTTTTPAPTTTTTTTTAAPVTEKSKKKKKNKKNKKRRRRPSSKPENKIDSELEEKEEKPLTSRIIDYLSGEGIPSFGTTVVGLLMTAGLAGLLFFPMEGFARRSDHFKREDENEGLMPSILKAVYTSMHPHPENDLHTEEQGPRRFRRNLHRRTKRQYRFERVPYRPVPEHLRSPMYKQASADSTNIMQIEAGGNQPFSLVRLVKQMLAVKLDVLSNVLRMASEQLRNYAQNAEVQRPPKPSTTTTTTEPATETATDVEAETTEVPSEEMVLVKAPTTTTTTTTTTTEPLNDEENLIRRRTAD</sequence>
<feature type="region of interest" description="Disordered" evidence="1">
    <location>
        <begin position="932"/>
        <end position="956"/>
    </location>
</feature>